<feature type="domain" description="SCP" evidence="2">
    <location>
        <begin position="165"/>
        <end position="276"/>
    </location>
</feature>
<dbReference type="CDD" id="cd05379">
    <property type="entry name" value="CAP_bacterial"/>
    <property type="match status" value="1"/>
</dbReference>
<dbReference type="Gene3D" id="3.40.33.10">
    <property type="entry name" value="CAP"/>
    <property type="match status" value="1"/>
</dbReference>
<dbReference type="Pfam" id="PF00188">
    <property type="entry name" value="CAP"/>
    <property type="match status" value="1"/>
</dbReference>
<dbReference type="PANTHER" id="PTHR31157">
    <property type="entry name" value="SCP DOMAIN-CONTAINING PROTEIN"/>
    <property type="match status" value="1"/>
</dbReference>
<dbReference type="InterPro" id="IPR014258">
    <property type="entry name" value="CAP_domain_YkwD-like"/>
</dbReference>
<dbReference type="InterPro" id="IPR035940">
    <property type="entry name" value="CAP_sf"/>
</dbReference>
<evidence type="ECO:0000256" key="1">
    <source>
        <dbReference type="SAM" id="MobiDB-lite"/>
    </source>
</evidence>
<sequence length="280" mass="31335">MGTTSISNDKTNIPSSKFPHTKAVLIQEAKFKFVKSGEGQGQGKAQGQGNRNFKFLTGAQGKHGATGQQQQPAQKQEQQQPAQQQEQQQPAQQQEQQQPAQQQEQQQPAQQQEQQQPAQQQEQQQPAQQQEQQQPAQQEQPAQEQETAKQAPAQGISQAEQKVIDLTNAERRKAGLPDLKADTSLSNVAREKSNDMQKNNYFSHTSPTYGSPFDMMRDFGVSYKTAGENIAQGQQTPEQVVQAWMNSEGHRKNIMSKDFTHIGVGYQQSGHHWTQMFIGK</sequence>
<dbReference type="Proteomes" id="UP001516662">
    <property type="component" value="Unassembled WGS sequence"/>
</dbReference>
<organism evidence="3 4">
    <name type="scientific">Litchfieldia luteola</name>
    <dbReference type="NCBI Taxonomy" id="682179"/>
    <lineage>
        <taxon>Bacteria</taxon>
        <taxon>Bacillati</taxon>
        <taxon>Bacillota</taxon>
        <taxon>Bacilli</taxon>
        <taxon>Bacillales</taxon>
        <taxon>Bacillaceae</taxon>
        <taxon>Litchfieldia</taxon>
    </lineage>
</organism>
<dbReference type="InterPro" id="IPR014044">
    <property type="entry name" value="CAP_dom"/>
</dbReference>
<protein>
    <recommendedName>
        <fullName evidence="2">SCP domain-containing protein</fullName>
    </recommendedName>
</protein>
<dbReference type="EMBL" id="JADCLJ010000024">
    <property type="protein sequence ID" value="MBE4909742.1"/>
    <property type="molecule type" value="Genomic_DNA"/>
</dbReference>
<dbReference type="NCBIfam" id="TIGR02909">
    <property type="entry name" value="spore_YkwD"/>
    <property type="match status" value="1"/>
</dbReference>
<feature type="region of interest" description="Disordered" evidence="1">
    <location>
        <begin position="1"/>
        <end position="21"/>
    </location>
</feature>
<feature type="compositionally biased region" description="Polar residues" evidence="1">
    <location>
        <begin position="1"/>
        <end position="15"/>
    </location>
</feature>
<keyword evidence="4" id="KW-1185">Reference proteome</keyword>
<gene>
    <name evidence="3" type="ORF">IMZ08_17045</name>
</gene>
<proteinExistence type="predicted"/>
<evidence type="ECO:0000313" key="4">
    <source>
        <dbReference type="Proteomes" id="UP001516662"/>
    </source>
</evidence>
<dbReference type="PANTHER" id="PTHR31157:SF1">
    <property type="entry name" value="SCP DOMAIN-CONTAINING PROTEIN"/>
    <property type="match status" value="1"/>
</dbReference>
<evidence type="ECO:0000259" key="2">
    <source>
        <dbReference type="Pfam" id="PF00188"/>
    </source>
</evidence>
<comment type="caution">
    <text evidence="3">The sequence shown here is derived from an EMBL/GenBank/DDBJ whole genome shotgun (WGS) entry which is preliminary data.</text>
</comment>
<accession>A0ABR9QMK9</accession>
<name>A0ABR9QMK9_9BACI</name>
<dbReference type="SUPFAM" id="SSF55797">
    <property type="entry name" value="PR-1-like"/>
    <property type="match status" value="1"/>
</dbReference>
<feature type="region of interest" description="Disordered" evidence="1">
    <location>
        <begin position="35"/>
        <end position="157"/>
    </location>
</feature>
<reference evidence="3 4" key="1">
    <citation type="submission" date="2020-10" db="EMBL/GenBank/DDBJ databases">
        <title>Bacillus sp. HD4P25, an endophyte from a halophyte.</title>
        <authorList>
            <person name="Sun J.-Q."/>
        </authorList>
    </citation>
    <scope>NUCLEOTIDE SEQUENCE [LARGE SCALE GENOMIC DNA]</scope>
    <source>
        <strain evidence="3 4">YIM 93174</strain>
    </source>
</reference>
<feature type="compositionally biased region" description="Low complexity" evidence="1">
    <location>
        <begin position="68"/>
        <end position="154"/>
    </location>
</feature>
<evidence type="ECO:0000313" key="3">
    <source>
        <dbReference type="EMBL" id="MBE4909742.1"/>
    </source>
</evidence>